<dbReference type="GO" id="GO:0016747">
    <property type="term" value="F:acyltransferase activity, transferring groups other than amino-acyl groups"/>
    <property type="evidence" value="ECO:0007669"/>
    <property type="project" value="UniProtKB-ARBA"/>
</dbReference>
<name>A0AAW2E257_9ROSI</name>
<protein>
    <submittedName>
        <fullName evidence="3">Uncharacterized protein</fullName>
    </submittedName>
</protein>
<dbReference type="InterPro" id="IPR023213">
    <property type="entry name" value="CAT-like_dom_sf"/>
</dbReference>
<organism evidence="3 4">
    <name type="scientific">Lithocarpus litseifolius</name>
    <dbReference type="NCBI Taxonomy" id="425828"/>
    <lineage>
        <taxon>Eukaryota</taxon>
        <taxon>Viridiplantae</taxon>
        <taxon>Streptophyta</taxon>
        <taxon>Embryophyta</taxon>
        <taxon>Tracheophyta</taxon>
        <taxon>Spermatophyta</taxon>
        <taxon>Magnoliopsida</taxon>
        <taxon>eudicotyledons</taxon>
        <taxon>Gunneridae</taxon>
        <taxon>Pentapetalae</taxon>
        <taxon>rosids</taxon>
        <taxon>fabids</taxon>
        <taxon>Fagales</taxon>
        <taxon>Fagaceae</taxon>
        <taxon>Lithocarpus</taxon>
    </lineage>
</organism>
<dbReference type="Gene3D" id="3.30.559.10">
    <property type="entry name" value="Chloramphenicol acetyltransferase-like domain"/>
    <property type="match status" value="1"/>
</dbReference>
<evidence type="ECO:0000256" key="1">
    <source>
        <dbReference type="ARBA" id="ARBA00022679"/>
    </source>
</evidence>
<proteinExistence type="predicted"/>
<dbReference type="PANTHER" id="PTHR31625">
    <property type="match status" value="1"/>
</dbReference>
<dbReference type="EMBL" id="JAZDWU010000001">
    <property type="protein sequence ID" value="KAL0015111.1"/>
    <property type="molecule type" value="Genomic_DNA"/>
</dbReference>
<evidence type="ECO:0000313" key="3">
    <source>
        <dbReference type="EMBL" id="KAL0015111.1"/>
    </source>
</evidence>
<dbReference type="AlphaFoldDB" id="A0AAW2E257"/>
<dbReference type="Proteomes" id="UP001459277">
    <property type="component" value="Unassembled WGS sequence"/>
</dbReference>
<gene>
    <name evidence="3" type="ORF">SO802_002180</name>
</gene>
<keyword evidence="4" id="KW-1185">Reference proteome</keyword>
<evidence type="ECO:0000313" key="4">
    <source>
        <dbReference type="Proteomes" id="UP001459277"/>
    </source>
</evidence>
<keyword evidence="2" id="KW-0012">Acyltransferase</keyword>
<comment type="caution">
    <text evidence="3">The sequence shown here is derived from an EMBL/GenBank/DDBJ whole genome shotgun (WGS) entry which is preliminary data.</text>
</comment>
<dbReference type="InterPro" id="IPR051504">
    <property type="entry name" value="Plant_metabolite_acyltrans"/>
</dbReference>
<evidence type="ECO:0000256" key="2">
    <source>
        <dbReference type="ARBA" id="ARBA00023315"/>
    </source>
</evidence>
<sequence length="68" mass="7505">MNKNIQFTYQDFGWGKPTKVEMISIDKTGAIRVSETRDGSGGIEIGMVLNKHVMEESASVFAKGLEIL</sequence>
<accession>A0AAW2E257</accession>
<reference evidence="3 4" key="1">
    <citation type="submission" date="2024-01" db="EMBL/GenBank/DDBJ databases">
        <title>A telomere-to-telomere, gap-free genome of sweet tea (Lithocarpus litseifolius).</title>
        <authorList>
            <person name="Zhou J."/>
        </authorList>
    </citation>
    <scope>NUCLEOTIDE SEQUENCE [LARGE SCALE GENOMIC DNA]</scope>
    <source>
        <strain evidence="3">Zhou-2022a</strain>
        <tissue evidence="3">Leaf</tissue>
    </source>
</reference>
<keyword evidence="1" id="KW-0808">Transferase</keyword>